<feature type="chain" id="PRO_5030808816" evidence="1">
    <location>
        <begin position="28"/>
        <end position="313"/>
    </location>
</feature>
<protein>
    <submittedName>
        <fullName evidence="2">Uncharacterized protein</fullName>
    </submittedName>
</protein>
<sequence length="313" mass="34370">MCKRGVSRTLMAITVAVPLLVAGVADGQAESGQRSSGGLLHYNHAYGVLDRDTAHAIEHSDYLRRFANFELRTTTGADGATWTGRYLLGRETYLELFAEGDLPGQDGRAGAGGMGLSTECADDLPEVTAELRDEGVADPIEFSQTRDFGDGDPVPWFDSLLTTQRYDAFGVWAMEYRPEYFADPRSRTEPPDHPGDVGRERYLSDDYRGHVMRDVTGIRIAVTAGDLANTVPLLRAGDFAVRHRPDGGVTARGSGTTIRFDVVPLHQTGLREVEMSLNHPVWERHEERIGRSTLVVGPFARAVWTFAGPHDTP</sequence>
<comment type="caution">
    <text evidence="2">The sequence shown here is derived from an EMBL/GenBank/DDBJ whole genome shotgun (WGS) entry which is preliminary data.</text>
</comment>
<dbReference type="Pfam" id="PF19147">
    <property type="entry name" value="DUF5829"/>
    <property type="match status" value="1"/>
</dbReference>
<organism evidence="2 3">
    <name type="scientific">Actinophytocola algeriensis</name>
    <dbReference type="NCBI Taxonomy" id="1768010"/>
    <lineage>
        <taxon>Bacteria</taxon>
        <taxon>Bacillati</taxon>
        <taxon>Actinomycetota</taxon>
        <taxon>Actinomycetes</taxon>
        <taxon>Pseudonocardiales</taxon>
        <taxon>Pseudonocardiaceae</taxon>
    </lineage>
</organism>
<name>A0A7W7QBZ8_9PSEU</name>
<dbReference type="InterPro" id="IPR043869">
    <property type="entry name" value="DUF5829"/>
</dbReference>
<evidence type="ECO:0000313" key="3">
    <source>
        <dbReference type="Proteomes" id="UP000520767"/>
    </source>
</evidence>
<proteinExistence type="predicted"/>
<gene>
    <name evidence="2" type="ORF">FHR82_007124</name>
</gene>
<accession>A0A7W7QBZ8</accession>
<dbReference type="RefSeq" id="WP_221464665.1">
    <property type="nucleotide sequence ID" value="NZ_JACHJQ010000008.1"/>
</dbReference>
<dbReference type="EMBL" id="JACHJQ010000008">
    <property type="protein sequence ID" value="MBB4910865.1"/>
    <property type="molecule type" value="Genomic_DNA"/>
</dbReference>
<keyword evidence="3" id="KW-1185">Reference proteome</keyword>
<reference evidence="2 3" key="1">
    <citation type="submission" date="2020-08" db="EMBL/GenBank/DDBJ databases">
        <title>Genomic Encyclopedia of Type Strains, Phase III (KMG-III): the genomes of soil and plant-associated and newly described type strains.</title>
        <authorList>
            <person name="Whitman W."/>
        </authorList>
    </citation>
    <scope>NUCLEOTIDE SEQUENCE [LARGE SCALE GENOMIC DNA]</scope>
    <source>
        <strain evidence="2 3">CECT 8960</strain>
    </source>
</reference>
<keyword evidence="1" id="KW-0732">Signal</keyword>
<dbReference type="Proteomes" id="UP000520767">
    <property type="component" value="Unassembled WGS sequence"/>
</dbReference>
<dbReference type="AlphaFoldDB" id="A0A7W7QBZ8"/>
<feature type="signal peptide" evidence="1">
    <location>
        <begin position="1"/>
        <end position="27"/>
    </location>
</feature>
<evidence type="ECO:0000256" key="1">
    <source>
        <dbReference type="SAM" id="SignalP"/>
    </source>
</evidence>
<evidence type="ECO:0000313" key="2">
    <source>
        <dbReference type="EMBL" id="MBB4910865.1"/>
    </source>
</evidence>